<gene>
    <name evidence="2" type="ORF">V5O48_009619</name>
</gene>
<feature type="compositionally biased region" description="Acidic residues" evidence="1">
    <location>
        <begin position="252"/>
        <end position="261"/>
    </location>
</feature>
<dbReference type="EMBL" id="JBAHYK010000641">
    <property type="protein sequence ID" value="KAL0572348.1"/>
    <property type="molecule type" value="Genomic_DNA"/>
</dbReference>
<name>A0ABR3FAR3_9AGAR</name>
<feature type="region of interest" description="Disordered" evidence="1">
    <location>
        <begin position="250"/>
        <end position="271"/>
    </location>
</feature>
<protein>
    <submittedName>
        <fullName evidence="2">Uncharacterized protein</fullName>
    </submittedName>
</protein>
<proteinExistence type="predicted"/>
<evidence type="ECO:0000313" key="3">
    <source>
        <dbReference type="Proteomes" id="UP001465976"/>
    </source>
</evidence>
<reference evidence="2 3" key="1">
    <citation type="submission" date="2024-02" db="EMBL/GenBank/DDBJ databases">
        <title>A draft genome for the cacao thread blight pathogen Marasmius crinis-equi.</title>
        <authorList>
            <person name="Cohen S.P."/>
            <person name="Baruah I.K."/>
            <person name="Amoako-Attah I."/>
            <person name="Bukari Y."/>
            <person name="Meinhardt L.W."/>
            <person name="Bailey B.A."/>
        </authorList>
    </citation>
    <scope>NUCLEOTIDE SEQUENCE [LARGE SCALE GENOMIC DNA]</scope>
    <source>
        <strain evidence="2 3">GH-76</strain>
    </source>
</reference>
<dbReference type="Proteomes" id="UP001465976">
    <property type="component" value="Unassembled WGS sequence"/>
</dbReference>
<keyword evidence="3" id="KW-1185">Reference proteome</keyword>
<accession>A0ABR3FAR3</accession>
<sequence length="271" mass="30393">MESASLPHPQVINLTYREKLRRFLAHAEEKEARANSRPWYLSQNLEDSLQNTFAQVKFQWEDLDGAQWGQEGASRISISSSASSSIDSKDTVAALEASPVVFSSSGSNVLVERTNESSLGTHNSQLSFARTTSFQKFGLDEDESSRILSRFISINSHSSTDENTFPRTPAPTPRPKLIRTKSYRQLDTLASDFEESPELSDKRDDTPASFSFCSGSIFARQVPEDENADCDPPRDRCQTPMGWARMHIPGSFEDDFEDDGNEWTLGRSNYS</sequence>
<organism evidence="2 3">
    <name type="scientific">Marasmius crinis-equi</name>
    <dbReference type="NCBI Taxonomy" id="585013"/>
    <lineage>
        <taxon>Eukaryota</taxon>
        <taxon>Fungi</taxon>
        <taxon>Dikarya</taxon>
        <taxon>Basidiomycota</taxon>
        <taxon>Agaricomycotina</taxon>
        <taxon>Agaricomycetes</taxon>
        <taxon>Agaricomycetidae</taxon>
        <taxon>Agaricales</taxon>
        <taxon>Marasmiineae</taxon>
        <taxon>Marasmiaceae</taxon>
        <taxon>Marasmius</taxon>
    </lineage>
</organism>
<evidence type="ECO:0000256" key="1">
    <source>
        <dbReference type="SAM" id="MobiDB-lite"/>
    </source>
</evidence>
<evidence type="ECO:0000313" key="2">
    <source>
        <dbReference type="EMBL" id="KAL0572348.1"/>
    </source>
</evidence>
<comment type="caution">
    <text evidence="2">The sequence shown here is derived from an EMBL/GenBank/DDBJ whole genome shotgun (WGS) entry which is preliminary data.</text>
</comment>